<comment type="caution">
    <text evidence="2">The sequence shown here is derived from an EMBL/GenBank/DDBJ whole genome shotgun (WGS) entry which is preliminary data.</text>
</comment>
<reference evidence="2" key="1">
    <citation type="journal article" date="2021" name="bioRxiv">
        <title>Whole Genome Assembly and Annotation of Northern Wild Rice, Zizania palustris L., Supports a Whole Genome Duplication in the Zizania Genus.</title>
        <authorList>
            <person name="Haas M."/>
            <person name="Kono T."/>
            <person name="Macchietto M."/>
            <person name="Millas R."/>
            <person name="McGilp L."/>
            <person name="Shao M."/>
            <person name="Duquette J."/>
            <person name="Hirsch C.N."/>
            <person name="Kimball J."/>
        </authorList>
    </citation>
    <scope>NUCLEOTIDE SEQUENCE</scope>
    <source>
        <tissue evidence="2">Fresh leaf tissue</tissue>
    </source>
</reference>
<evidence type="ECO:0000256" key="1">
    <source>
        <dbReference type="SAM" id="Phobius"/>
    </source>
</evidence>
<evidence type="ECO:0000313" key="3">
    <source>
        <dbReference type="Proteomes" id="UP000729402"/>
    </source>
</evidence>
<protein>
    <submittedName>
        <fullName evidence="2">Uncharacterized protein</fullName>
    </submittedName>
</protein>
<evidence type="ECO:0000313" key="2">
    <source>
        <dbReference type="EMBL" id="KAG8079168.1"/>
    </source>
</evidence>
<reference evidence="2" key="2">
    <citation type="submission" date="2021-02" db="EMBL/GenBank/DDBJ databases">
        <authorList>
            <person name="Kimball J.A."/>
            <person name="Haas M.W."/>
            <person name="Macchietto M."/>
            <person name="Kono T."/>
            <person name="Duquette J."/>
            <person name="Shao M."/>
        </authorList>
    </citation>
    <scope>NUCLEOTIDE SEQUENCE</scope>
    <source>
        <tissue evidence="2">Fresh leaf tissue</tissue>
    </source>
</reference>
<dbReference type="EMBL" id="JAAALK010000282">
    <property type="protein sequence ID" value="KAG8079168.1"/>
    <property type="molecule type" value="Genomic_DNA"/>
</dbReference>
<organism evidence="2 3">
    <name type="scientific">Zizania palustris</name>
    <name type="common">Northern wild rice</name>
    <dbReference type="NCBI Taxonomy" id="103762"/>
    <lineage>
        <taxon>Eukaryota</taxon>
        <taxon>Viridiplantae</taxon>
        <taxon>Streptophyta</taxon>
        <taxon>Embryophyta</taxon>
        <taxon>Tracheophyta</taxon>
        <taxon>Spermatophyta</taxon>
        <taxon>Magnoliopsida</taxon>
        <taxon>Liliopsida</taxon>
        <taxon>Poales</taxon>
        <taxon>Poaceae</taxon>
        <taxon>BOP clade</taxon>
        <taxon>Oryzoideae</taxon>
        <taxon>Oryzeae</taxon>
        <taxon>Zizaniinae</taxon>
        <taxon>Zizania</taxon>
    </lineage>
</organism>
<sequence>MRKVGELVQTQSVAAHLLIGLVDVLQVVLEHLSNLFSFSSKLEVSPLPPGFPSIGVYTTPATAIMFLLLNV</sequence>
<keyword evidence="3" id="KW-1185">Reference proteome</keyword>
<keyword evidence="1" id="KW-0812">Transmembrane</keyword>
<dbReference type="AlphaFoldDB" id="A0A8J5SS03"/>
<gene>
    <name evidence="2" type="ORF">GUJ93_ZPchr0007g3406</name>
</gene>
<proteinExistence type="predicted"/>
<feature type="transmembrane region" description="Helical" evidence="1">
    <location>
        <begin position="49"/>
        <end position="69"/>
    </location>
</feature>
<feature type="transmembrane region" description="Helical" evidence="1">
    <location>
        <begin position="12"/>
        <end position="29"/>
    </location>
</feature>
<keyword evidence="1" id="KW-0472">Membrane</keyword>
<dbReference type="Proteomes" id="UP000729402">
    <property type="component" value="Unassembled WGS sequence"/>
</dbReference>
<accession>A0A8J5SS03</accession>
<name>A0A8J5SS03_ZIZPA</name>
<keyword evidence="1" id="KW-1133">Transmembrane helix</keyword>